<dbReference type="RefSeq" id="WP_109415285.1">
    <property type="nucleotide sequence ID" value="NZ_QEAS01000005.1"/>
</dbReference>
<keyword evidence="3" id="KW-1185">Reference proteome</keyword>
<reference evidence="2 3" key="1">
    <citation type="submission" date="2018-04" db="EMBL/GenBank/DDBJ databases">
        <title>Pedobacter chongqingensis sp. nov., isolated from a rottenly hemp rope.</title>
        <authorList>
            <person name="Cai Y."/>
        </authorList>
    </citation>
    <scope>NUCLEOTIDE SEQUENCE [LARGE SCALE GENOMIC DNA]</scope>
    <source>
        <strain evidence="2 3">FJ4-8</strain>
    </source>
</reference>
<organism evidence="2 3">
    <name type="scientific">Pararcticibacter amylolyticus</name>
    <dbReference type="NCBI Taxonomy" id="2173175"/>
    <lineage>
        <taxon>Bacteria</taxon>
        <taxon>Pseudomonadati</taxon>
        <taxon>Bacteroidota</taxon>
        <taxon>Sphingobacteriia</taxon>
        <taxon>Sphingobacteriales</taxon>
        <taxon>Sphingobacteriaceae</taxon>
        <taxon>Pararcticibacter</taxon>
    </lineage>
</organism>
<gene>
    <name evidence="2" type="ORF">DDR33_08220</name>
</gene>
<dbReference type="EMBL" id="QEAS01000005">
    <property type="protein sequence ID" value="PWG81343.1"/>
    <property type="molecule type" value="Genomic_DNA"/>
</dbReference>
<protein>
    <submittedName>
        <fullName evidence="2">Uncharacterized protein</fullName>
    </submittedName>
</protein>
<feature type="signal peptide" evidence="1">
    <location>
        <begin position="1"/>
        <end position="23"/>
    </location>
</feature>
<keyword evidence="1" id="KW-0732">Signal</keyword>
<sequence length="123" mass="14054">MQIKKNIQIVVSLFFLLAGNVNAQDHRSNELKQNKINSLSQRLKISINSATKIVELMEHYTNLSNKIYHDSSLTTEQKVDKLDALEREKLQKLGSFSKVEGKLNGKEKLAPLLKKQEKSFSNK</sequence>
<dbReference type="AlphaFoldDB" id="A0A2U2PIW0"/>
<evidence type="ECO:0000313" key="3">
    <source>
        <dbReference type="Proteomes" id="UP000245647"/>
    </source>
</evidence>
<evidence type="ECO:0000313" key="2">
    <source>
        <dbReference type="EMBL" id="PWG81343.1"/>
    </source>
</evidence>
<comment type="caution">
    <text evidence="2">The sequence shown here is derived from an EMBL/GenBank/DDBJ whole genome shotgun (WGS) entry which is preliminary data.</text>
</comment>
<dbReference type="Proteomes" id="UP000245647">
    <property type="component" value="Unassembled WGS sequence"/>
</dbReference>
<proteinExistence type="predicted"/>
<evidence type="ECO:0000256" key="1">
    <source>
        <dbReference type="SAM" id="SignalP"/>
    </source>
</evidence>
<name>A0A2U2PIW0_9SPHI</name>
<accession>A0A2U2PIW0</accession>
<feature type="chain" id="PRO_5015775724" evidence="1">
    <location>
        <begin position="24"/>
        <end position="123"/>
    </location>
</feature>